<name>A0ABW6YHE8_9ACTN</name>
<protein>
    <submittedName>
        <fullName evidence="1">Uncharacterized protein</fullName>
    </submittedName>
</protein>
<proteinExistence type="predicted"/>
<reference evidence="1 2" key="1">
    <citation type="submission" date="2024-10" db="EMBL/GenBank/DDBJ databases">
        <title>The Natural Products Discovery Center: Release of the First 8490 Sequenced Strains for Exploring Actinobacteria Biosynthetic Diversity.</title>
        <authorList>
            <person name="Kalkreuter E."/>
            <person name="Kautsar S.A."/>
            <person name="Yang D."/>
            <person name="Bader C.D."/>
            <person name="Teijaro C.N."/>
            <person name="Fluegel L."/>
            <person name="Davis C.M."/>
            <person name="Simpson J.R."/>
            <person name="Lauterbach L."/>
            <person name="Steele A.D."/>
            <person name="Gui C."/>
            <person name="Meng S."/>
            <person name="Li G."/>
            <person name="Viehrig K."/>
            <person name="Ye F."/>
            <person name="Su P."/>
            <person name="Kiefer A.F."/>
            <person name="Nichols A."/>
            <person name="Cepeda A.J."/>
            <person name="Yan W."/>
            <person name="Fan B."/>
            <person name="Jiang Y."/>
            <person name="Adhikari A."/>
            <person name="Zheng C.-J."/>
            <person name="Schuster L."/>
            <person name="Cowan T.M."/>
            <person name="Smanski M.J."/>
            <person name="Chevrette M.G."/>
            <person name="De Carvalho L.P.S."/>
            <person name="Shen B."/>
        </authorList>
    </citation>
    <scope>NUCLEOTIDE SEQUENCE [LARGE SCALE GENOMIC DNA]</scope>
    <source>
        <strain evidence="1 2">NPDC015755</strain>
    </source>
</reference>
<organism evidence="1 2">
    <name type="scientific">Streptomyces lateritius</name>
    <dbReference type="NCBI Taxonomy" id="67313"/>
    <lineage>
        <taxon>Bacteria</taxon>
        <taxon>Bacillati</taxon>
        <taxon>Actinomycetota</taxon>
        <taxon>Actinomycetes</taxon>
        <taxon>Kitasatosporales</taxon>
        <taxon>Streptomycetaceae</taxon>
        <taxon>Streptomyces</taxon>
    </lineage>
</organism>
<dbReference type="RefSeq" id="WP_391936285.1">
    <property type="nucleotide sequence ID" value="NZ_JBIBSM010000014.1"/>
</dbReference>
<evidence type="ECO:0000313" key="2">
    <source>
        <dbReference type="Proteomes" id="UP001603013"/>
    </source>
</evidence>
<evidence type="ECO:0000313" key="1">
    <source>
        <dbReference type="EMBL" id="MFF8279267.1"/>
    </source>
</evidence>
<keyword evidence="2" id="KW-1185">Reference proteome</keyword>
<sequence>MPANSGGLRGAYGRHVGEPACRMVTYTPDDEESRHAVGTP</sequence>
<comment type="caution">
    <text evidence="1">The sequence shown here is derived from an EMBL/GenBank/DDBJ whole genome shotgun (WGS) entry which is preliminary data.</text>
</comment>
<dbReference type="EMBL" id="JBIBSM010000014">
    <property type="protein sequence ID" value="MFF8279267.1"/>
    <property type="molecule type" value="Genomic_DNA"/>
</dbReference>
<gene>
    <name evidence="1" type="ORF">ACF05T_24615</name>
</gene>
<accession>A0ABW6YHE8</accession>
<dbReference type="Proteomes" id="UP001603013">
    <property type="component" value="Unassembled WGS sequence"/>
</dbReference>